<dbReference type="Proteomes" id="UP000294933">
    <property type="component" value="Unassembled WGS sequence"/>
</dbReference>
<protein>
    <submittedName>
        <fullName evidence="1">Uncharacterized protein</fullName>
    </submittedName>
</protein>
<keyword evidence="2" id="KW-1185">Reference proteome</keyword>
<sequence>MMDDNHWRDALPVLKRIDVLDALHRYVRQHFTYCETGTDWMLLDNIRVPEGFDSGWLLHNFGLRSEVDVVRETSVALNCLRDTDHDADYPQKHAVWAISYALRLMKKREGVLGDCRLKIINTFISRLIRHRNIDSLSGDCGMIRQAFQELIDPEWSANTANMKTQEKFLDLIGQALSYGDLSLHVLLKIFADFNHPTTVRLAIDLIEAQVSLGYQFRGEHREGT</sequence>
<dbReference type="EMBL" id="ML170183">
    <property type="protein sequence ID" value="TDL21039.1"/>
    <property type="molecule type" value="Genomic_DNA"/>
</dbReference>
<evidence type="ECO:0000313" key="2">
    <source>
        <dbReference type="Proteomes" id="UP000294933"/>
    </source>
</evidence>
<proteinExistence type="predicted"/>
<dbReference type="VEuPathDB" id="FungiDB:BD410DRAFT_314287"/>
<dbReference type="AlphaFoldDB" id="A0A4Y7Q2E6"/>
<reference evidence="1 2" key="1">
    <citation type="submission" date="2018-06" db="EMBL/GenBank/DDBJ databases">
        <title>A transcriptomic atlas of mushroom development highlights an independent origin of complex multicellularity.</title>
        <authorList>
            <consortium name="DOE Joint Genome Institute"/>
            <person name="Krizsan K."/>
            <person name="Almasi E."/>
            <person name="Merenyi Z."/>
            <person name="Sahu N."/>
            <person name="Viragh M."/>
            <person name="Koszo T."/>
            <person name="Mondo S."/>
            <person name="Kiss B."/>
            <person name="Balint B."/>
            <person name="Kues U."/>
            <person name="Barry K."/>
            <person name="Hegedus J.C."/>
            <person name="Henrissat B."/>
            <person name="Johnson J."/>
            <person name="Lipzen A."/>
            <person name="Ohm R."/>
            <person name="Nagy I."/>
            <person name="Pangilinan J."/>
            <person name="Yan J."/>
            <person name="Xiong Y."/>
            <person name="Grigoriev I.V."/>
            <person name="Hibbett D.S."/>
            <person name="Nagy L.G."/>
        </authorList>
    </citation>
    <scope>NUCLEOTIDE SEQUENCE [LARGE SCALE GENOMIC DNA]</scope>
    <source>
        <strain evidence="1 2">SZMC22713</strain>
    </source>
</reference>
<gene>
    <name evidence="1" type="ORF">BD410DRAFT_314287</name>
</gene>
<organism evidence="1 2">
    <name type="scientific">Rickenella mellea</name>
    <dbReference type="NCBI Taxonomy" id="50990"/>
    <lineage>
        <taxon>Eukaryota</taxon>
        <taxon>Fungi</taxon>
        <taxon>Dikarya</taxon>
        <taxon>Basidiomycota</taxon>
        <taxon>Agaricomycotina</taxon>
        <taxon>Agaricomycetes</taxon>
        <taxon>Hymenochaetales</taxon>
        <taxon>Rickenellaceae</taxon>
        <taxon>Rickenella</taxon>
    </lineage>
</organism>
<accession>A0A4Y7Q2E6</accession>
<name>A0A4Y7Q2E6_9AGAM</name>
<evidence type="ECO:0000313" key="1">
    <source>
        <dbReference type="EMBL" id="TDL21039.1"/>
    </source>
</evidence>